<dbReference type="RefSeq" id="WP_163607571.1">
    <property type="nucleotide sequence ID" value="NZ_JAABOO010000003.1"/>
</dbReference>
<comment type="caution">
    <text evidence="2">The sequence shown here is derived from an EMBL/GenBank/DDBJ whole genome shotgun (WGS) entry which is preliminary data.</text>
</comment>
<evidence type="ECO:0000256" key="1">
    <source>
        <dbReference type="SAM" id="Phobius"/>
    </source>
</evidence>
<evidence type="ECO:0008006" key="4">
    <source>
        <dbReference type="Google" id="ProtNLM"/>
    </source>
</evidence>
<sequence>MAENTLLTCDNCKVEISPVEVNCEHCGYPIAGSEKEKAIFIGQQISNKATIAEAGKYRKRSAYVLYIVGALQLLSGALTYMQIGDIFVLLITMAIGVTFIAFGYFSSKRPLLFVALGLGLILSLYALDFVFDPASLTKGILWKIAIVGTLVYSLINSYDEQQIRKKNKSL</sequence>
<reference evidence="2 3" key="1">
    <citation type="submission" date="2020-01" db="EMBL/GenBank/DDBJ databases">
        <title>Leptobacterium flavescens.</title>
        <authorList>
            <person name="Wang G."/>
        </authorList>
    </citation>
    <scope>NUCLEOTIDE SEQUENCE [LARGE SCALE GENOMIC DNA]</scope>
    <source>
        <strain evidence="2 3">KCTC 22160</strain>
    </source>
</reference>
<proteinExistence type="predicted"/>
<feature type="transmembrane region" description="Helical" evidence="1">
    <location>
        <begin position="139"/>
        <end position="158"/>
    </location>
</feature>
<dbReference type="Proteomes" id="UP000468581">
    <property type="component" value="Unassembled WGS sequence"/>
</dbReference>
<feature type="transmembrane region" description="Helical" evidence="1">
    <location>
        <begin position="63"/>
        <end position="80"/>
    </location>
</feature>
<keyword evidence="1" id="KW-0812">Transmembrane</keyword>
<keyword evidence="1" id="KW-0472">Membrane</keyword>
<name>A0A6P0UR88_9FLAO</name>
<evidence type="ECO:0000313" key="3">
    <source>
        <dbReference type="Proteomes" id="UP000468581"/>
    </source>
</evidence>
<keyword evidence="3" id="KW-1185">Reference proteome</keyword>
<protein>
    <recommendedName>
        <fullName evidence="4">Zinc ribbon domain-containing protein</fullName>
    </recommendedName>
</protein>
<dbReference type="AlphaFoldDB" id="A0A6P0UR88"/>
<dbReference type="EMBL" id="JAABOO010000003">
    <property type="protein sequence ID" value="NER14279.1"/>
    <property type="molecule type" value="Genomic_DNA"/>
</dbReference>
<feature type="transmembrane region" description="Helical" evidence="1">
    <location>
        <begin position="111"/>
        <end position="127"/>
    </location>
</feature>
<evidence type="ECO:0000313" key="2">
    <source>
        <dbReference type="EMBL" id="NER14279.1"/>
    </source>
</evidence>
<accession>A0A6P0UR88</accession>
<feature type="transmembrane region" description="Helical" evidence="1">
    <location>
        <begin position="86"/>
        <end position="104"/>
    </location>
</feature>
<gene>
    <name evidence="2" type="ORF">GWK08_12570</name>
</gene>
<organism evidence="2 3">
    <name type="scientific">Leptobacterium flavescens</name>
    <dbReference type="NCBI Taxonomy" id="472055"/>
    <lineage>
        <taxon>Bacteria</taxon>
        <taxon>Pseudomonadati</taxon>
        <taxon>Bacteroidota</taxon>
        <taxon>Flavobacteriia</taxon>
        <taxon>Flavobacteriales</taxon>
        <taxon>Flavobacteriaceae</taxon>
        <taxon>Leptobacterium</taxon>
    </lineage>
</organism>
<keyword evidence="1" id="KW-1133">Transmembrane helix</keyword>